<dbReference type="GO" id="GO:0003677">
    <property type="term" value="F:DNA binding"/>
    <property type="evidence" value="ECO:0007669"/>
    <property type="project" value="UniProtKB-KW"/>
</dbReference>
<dbReference type="SUPFAM" id="SSF110849">
    <property type="entry name" value="ParB/Sulfiredoxin"/>
    <property type="match status" value="1"/>
</dbReference>
<reference evidence="6 7" key="1">
    <citation type="submission" date="2011-11" db="EMBL/GenBank/DDBJ databases">
        <authorList>
            <person name="Weinstock G."/>
            <person name="Sodergren E."/>
            <person name="Clifton S."/>
            <person name="Fulton L."/>
            <person name="Fulton B."/>
            <person name="Courtney L."/>
            <person name="Fronick C."/>
            <person name="Harrison M."/>
            <person name="Strong C."/>
            <person name="Farmer C."/>
            <person name="Delahaunty K."/>
            <person name="Markovic C."/>
            <person name="Hall O."/>
            <person name="Minx P."/>
            <person name="Tomlinson C."/>
            <person name="Mitreva M."/>
            <person name="Hou S."/>
            <person name="Chen J."/>
            <person name="Wollam A."/>
            <person name="Pepin K.H."/>
            <person name="Johnson M."/>
            <person name="Bhonagiri V."/>
            <person name="Zhang X."/>
            <person name="Suruliraj S."/>
            <person name="Warren W."/>
            <person name="Chinwalla A."/>
            <person name="Mardis E.R."/>
            <person name="Wilson R.K."/>
        </authorList>
    </citation>
    <scope>NUCLEOTIDE SEQUENCE [LARGE SCALE GENOMIC DNA]</scope>
    <source>
        <strain evidence="6 7">YIT 11816</strain>
    </source>
</reference>
<dbReference type="SUPFAM" id="SSF109709">
    <property type="entry name" value="KorB DNA-binding domain-like"/>
    <property type="match status" value="1"/>
</dbReference>
<dbReference type="Pfam" id="PF17762">
    <property type="entry name" value="HTH_ParB"/>
    <property type="match status" value="1"/>
</dbReference>
<evidence type="ECO:0000256" key="3">
    <source>
        <dbReference type="ARBA" id="ARBA00023125"/>
    </source>
</evidence>
<dbReference type="Gene3D" id="3.90.1530.30">
    <property type="match status" value="1"/>
</dbReference>
<dbReference type="InterPro" id="IPR050336">
    <property type="entry name" value="Chromosome_partition/occlusion"/>
</dbReference>
<comment type="similarity">
    <text evidence="1">Belongs to the ParB family.</text>
</comment>
<evidence type="ECO:0000256" key="4">
    <source>
        <dbReference type="ARBA" id="ARBA00025472"/>
    </source>
</evidence>
<dbReference type="FunFam" id="1.10.10.2830:FF:000001">
    <property type="entry name" value="Chromosome partitioning protein ParB"/>
    <property type="match status" value="1"/>
</dbReference>
<name>H3KBC5_9BURK</name>
<dbReference type="InterPro" id="IPR003115">
    <property type="entry name" value="ParB_N"/>
</dbReference>
<dbReference type="OrthoDB" id="9802051at2"/>
<feature type="domain" description="ParB-like N-terminal" evidence="5">
    <location>
        <begin position="31"/>
        <end position="120"/>
    </location>
</feature>
<dbReference type="EMBL" id="AFBQ01000002">
    <property type="protein sequence ID" value="EHY32558.1"/>
    <property type="molecule type" value="Genomic_DNA"/>
</dbReference>
<dbReference type="InterPro" id="IPR057240">
    <property type="entry name" value="ParB_dimer_C"/>
</dbReference>
<organism evidence="6 7">
    <name type="scientific">Sutterella parvirubra YIT 11816</name>
    <dbReference type="NCBI Taxonomy" id="762967"/>
    <lineage>
        <taxon>Bacteria</taxon>
        <taxon>Pseudomonadati</taxon>
        <taxon>Pseudomonadota</taxon>
        <taxon>Betaproteobacteria</taxon>
        <taxon>Burkholderiales</taxon>
        <taxon>Sutterellaceae</taxon>
        <taxon>Sutterella</taxon>
    </lineage>
</organism>
<dbReference type="AlphaFoldDB" id="H3KBC5"/>
<dbReference type="CDD" id="cd16393">
    <property type="entry name" value="SPO0J_N"/>
    <property type="match status" value="1"/>
</dbReference>
<sequence>MSLNKKGLGRGFESLLGPDDSVNFDEVRQIIELPIAELHAGRYQPRTDWAEEPLEELAASIRREGVISPVIVRPSGLGYEIIAGERRTRAAKLAGLDRVPAIVRDVDDRRAAAMALIENIQREDLNPIEEAEGIKRLMDEFEFTHEEAANAVGRSRSGTTNLLRLLTLEEDVKGSLRRGEIDMGHARALLGLTGAAQSEAAKAVREKGLSVRQTETLVRRRREGAPQPRRRVVIKIKDDEKSGAPLEEALSAELAADVSITASAKGRGRIVIAFENLEQLTSIVRRIRG</sequence>
<dbReference type="PANTHER" id="PTHR33375">
    <property type="entry name" value="CHROMOSOME-PARTITIONING PROTEIN PARB-RELATED"/>
    <property type="match status" value="1"/>
</dbReference>
<dbReference type="Gene3D" id="1.10.10.2830">
    <property type="match status" value="1"/>
</dbReference>
<dbReference type="HOGENOM" id="CLU_023853_0_0_4"/>
<dbReference type="NCBIfam" id="TIGR00180">
    <property type="entry name" value="parB_part"/>
    <property type="match status" value="1"/>
</dbReference>
<proteinExistence type="inferred from homology"/>
<keyword evidence="3" id="KW-0238">DNA-binding</keyword>
<accession>H3KBC5</accession>
<dbReference type="Pfam" id="PF02195">
    <property type="entry name" value="ParB_N"/>
    <property type="match status" value="1"/>
</dbReference>
<dbReference type="GO" id="GO:0045881">
    <property type="term" value="P:positive regulation of sporulation resulting in formation of a cellular spore"/>
    <property type="evidence" value="ECO:0007669"/>
    <property type="project" value="TreeGrafter"/>
</dbReference>
<dbReference type="PANTHER" id="PTHR33375:SF1">
    <property type="entry name" value="CHROMOSOME-PARTITIONING PROTEIN PARB-RELATED"/>
    <property type="match status" value="1"/>
</dbReference>
<dbReference type="FunFam" id="3.90.1530.30:FF:000001">
    <property type="entry name" value="Chromosome partitioning protein ParB"/>
    <property type="match status" value="1"/>
</dbReference>
<dbReference type="InterPro" id="IPR041468">
    <property type="entry name" value="HTH_ParB/Spo0J"/>
</dbReference>
<evidence type="ECO:0000313" key="6">
    <source>
        <dbReference type="EMBL" id="EHY32558.1"/>
    </source>
</evidence>
<dbReference type="InterPro" id="IPR036086">
    <property type="entry name" value="ParB/Sulfiredoxin_sf"/>
</dbReference>
<dbReference type="PATRIC" id="fig|762967.3.peg.16"/>
<evidence type="ECO:0000256" key="2">
    <source>
        <dbReference type="ARBA" id="ARBA00022829"/>
    </source>
</evidence>
<dbReference type="GO" id="GO:0007059">
    <property type="term" value="P:chromosome segregation"/>
    <property type="evidence" value="ECO:0007669"/>
    <property type="project" value="UniProtKB-KW"/>
</dbReference>
<keyword evidence="2" id="KW-0159">Chromosome partition</keyword>
<evidence type="ECO:0000313" key="7">
    <source>
        <dbReference type="Proteomes" id="UP000004956"/>
    </source>
</evidence>
<dbReference type="InterPro" id="IPR004437">
    <property type="entry name" value="ParB/RepB/Spo0J"/>
</dbReference>
<keyword evidence="7" id="KW-1185">Reference proteome</keyword>
<evidence type="ECO:0000256" key="1">
    <source>
        <dbReference type="ARBA" id="ARBA00006295"/>
    </source>
</evidence>
<dbReference type="STRING" id="762967.HMPREF9440_00020"/>
<evidence type="ECO:0000259" key="5">
    <source>
        <dbReference type="SMART" id="SM00470"/>
    </source>
</evidence>
<dbReference type="SMART" id="SM00470">
    <property type="entry name" value="ParB"/>
    <property type="match status" value="1"/>
</dbReference>
<comment type="caution">
    <text evidence="6">The sequence shown here is derived from an EMBL/GenBank/DDBJ whole genome shotgun (WGS) entry which is preliminary data.</text>
</comment>
<protein>
    <submittedName>
        <fullName evidence="6">ParB-like protein</fullName>
    </submittedName>
</protein>
<dbReference type="Pfam" id="PF23552">
    <property type="entry name" value="ParB_C"/>
    <property type="match status" value="1"/>
</dbReference>
<dbReference type="GO" id="GO:0005694">
    <property type="term" value="C:chromosome"/>
    <property type="evidence" value="ECO:0007669"/>
    <property type="project" value="TreeGrafter"/>
</dbReference>
<comment type="function">
    <text evidence="4">Involved in chromosome partition. Localize to both poles of the predivisional cell following completion of DNA replication. Binds to the DNA origin of replication.</text>
</comment>
<gene>
    <name evidence="6" type="ORF">HMPREF9440_00020</name>
</gene>
<dbReference type="RefSeq" id="WP_008540309.1">
    <property type="nucleotide sequence ID" value="NZ_JH604836.1"/>
</dbReference>
<dbReference type="Proteomes" id="UP000004956">
    <property type="component" value="Unassembled WGS sequence"/>
</dbReference>